<name>A0ABR1FDY4_9ASCO</name>
<feature type="region of interest" description="Disordered" evidence="1">
    <location>
        <begin position="154"/>
        <end position="235"/>
    </location>
</feature>
<feature type="region of interest" description="Disordered" evidence="1">
    <location>
        <begin position="258"/>
        <end position="278"/>
    </location>
</feature>
<gene>
    <name evidence="2" type="ORF">BZA70DRAFT_272787</name>
</gene>
<feature type="region of interest" description="Disordered" evidence="1">
    <location>
        <begin position="43"/>
        <end position="126"/>
    </location>
</feature>
<sequence>MCWHLVCLYQYRLLFILLFLHLLSSALLISCWCSKRVAKMESGKSTDRSARRVHTRSTSPAAPISSKPVPSKKQTFKKNPSESDSSFLELSQTTAQKTKKSSSKKKEGETVVPRQGSNRMLRSSSAVGEHLAPLVVPRSSPPPLHRDLVLEKHAAENDAVEKDTVERDADGSGIDASTSAKPFEKPARRPMKETTDLNTKKRKAAEDSSKSKPGSSTSKSGLSKKSRSSKKTTTTTTQDFLLNIENVTSSRLTMPRKVSGGIFRRSRSGTSDSALGGTSTLLPNSDCFQAKITLLTVGDLKFSKIDSLAQTPVSRSSTSKLPAPAITAPDPVPAPVFKTEPEAEFKEELLRPSTVSVFEPVQEHAPPSSPVIKSEQRLQPVSVPTVHREVPAREEVPTREREGISQSLAEILDTAKKCIMSPASSPRWQPVNRPQYENRVSEERQAEEAPEFYDEYSNDVLSTPDYGRQDRSSSHLVTYSPAEVSLPLLEEFWDKSLTRYQPDHPRHHRPQQQYFYQPLPDFGYYGSDSDQFAMTLAPGTPRLAADPVMDAANSSYLYSDGVYGNQEQSIASLERDLGLAPPIPTGEVYVPHISPSEVIEGPPKMRRHRLS</sequence>
<reference evidence="2 3" key="1">
    <citation type="submission" date="2024-03" db="EMBL/GenBank/DDBJ databases">
        <title>Genome-scale model development and genomic sequencing of the oleaginous clade Lipomyces.</title>
        <authorList>
            <consortium name="Lawrence Berkeley National Laboratory"/>
            <person name="Czajka J.J."/>
            <person name="Han Y."/>
            <person name="Kim J."/>
            <person name="Mondo S.J."/>
            <person name="Hofstad B.A."/>
            <person name="Robles A."/>
            <person name="Haridas S."/>
            <person name="Riley R."/>
            <person name="LaButti K."/>
            <person name="Pangilinan J."/>
            <person name="Andreopoulos W."/>
            <person name="Lipzen A."/>
            <person name="Yan J."/>
            <person name="Wang M."/>
            <person name="Ng V."/>
            <person name="Grigoriev I.V."/>
            <person name="Spatafora J.W."/>
            <person name="Magnuson J.K."/>
            <person name="Baker S.E."/>
            <person name="Pomraning K.R."/>
        </authorList>
    </citation>
    <scope>NUCLEOTIDE SEQUENCE [LARGE SCALE GENOMIC DNA]</scope>
    <source>
        <strain evidence="2 3">Phaff 52-87</strain>
    </source>
</reference>
<dbReference type="RefSeq" id="XP_064771078.1">
    <property type="nucleotide sequence ID" value="XM_064911725.1"/>
</dbReference>
<organism evidence="2 3">
    <name type="scientific">Myxozyma melibiosi</name>
    <dbReference type="NCBI Taxonomy" id="54550"/>
    <lineage>
        <taxon>Eukaryota</taxon>
        <taxon>Fungi</taxon>
        <taxon>Dikarya</taxon>
        <taxon>Ascomycota</taxon>
        <taxon>Saccharomycotina</taxon>
        <taxon>Lipomycetes</taxon>
        <taxon>Lipomycetales</taxon>
        <taxon>Lipomycetaceae</taxon>
        <taxon>Myxozyma</taxon>
    </lineage>
</organism>
<comment type="caution">
    <text evidence="2">The sequence shown here is derived from an EMBL/GenBank/DDBJ whole genome shotgun (WGS) entry which is preliminary data.</text>
</comment>
<proteinExistence type="predicted"/>
<evidence type="ECO:0000313" key="3">
    <source>
        <dbReference type="Proteomes" id="UP001498771"/>
    </source>
</evidence>
<dbReference type="GeneID" id="90037237"/>
<feature type="compositionally biased region" description="Polar residues" evidence="1">
    <location>
        <begin position="115"/>
        <end position="126"/>
    </location>
</feature>
<dbReference type="Proteomes" id="UP001498771">
    <property type="component" value="Unassembled WGS sequence"/>
</dbReference>
<feature type="compositionally biased region" description="Basic and acidic residues" evidence="1">
    <location>
        <begin position="154"/>
        <end position="170"/>
    </location>
</feature>
<feature type="compositionally biased region" description="Polar residues" evidence="1">
    <location>
        <begin position="268"/>
        <end position="278"/>
    </location>
</feature>
<feature type="compositionally biased region" description="Basic and acidic residues" evidence="1">
    <location>
        <begin position="182"/>
        <end position="210"/>
    </location>
</feature>
<feature type="compositionally biased region" description="Low complexity" evidence="1">
    <location>
        <begin position="211"/>
        <end position="221"/>
    </location>
</feature>
<feature type="region of interest" description="Disordered" evidence="1">
    <location>
        <begin position="422"/>
        <end position="454"/>
    </location>
</feature>
<evidence type="ECO:0000256" key="1">
    <source>
        <dbReference type="SAM" id="MobiDB-lite"/>
    </source>
</evidence>
<evidence type="ECO:0000313" key="2">
    <source>
        <dbReference type="EMBL" id="KAK7208045.1"/>
    </source>
</evidence>
<protein>
    <submittedName>
        <fullName evidence="2">Uncharacterized protein</fullName>
    </submittedName>
</protein>
<accession>A0ABR1FDY4</accession>
<dbReference type="EMBL" id="JBBJBU010000001">
    <property type="protein sequence ID" value="KAK7208045.1"/>
    <property type="molecule type" value="Genomic_DNA"/>
</dbReference>
<keyword evidence="3" id="KW-1185">Reference proteome</keyword>